<dbReference type="RefSeq" id="WP_118140898.1">
    <property type="nucleotide sequence ID" value="NZ_QSJA01000016.1"/>
</dbReference>
<dbReference type="InterPro" id="IPR025324">
    <property type="entry name" value="DUF4230"/>
</dbReference>
<organism evidence="2 3">
    <name type="scientific">Agathobacter rectalis</name>
    <dbReference type="NCBI Taxonomy" id="39491"/>
    <lineage>
        <taxon>Bacteria</taxon>
        <taxon>Bacillati</taxon>
        <taxon>Bacillota</taxon>
        <taxon>Clostridia</taxon>
        <taxon>Lachnospirales</taxon>
        <taxon>Lachnospiraceae</taxon>
        <taxon>Agathobacter</taxon>
    </lineage>
</organism>
<dbReference type="Proteomes" id="UP000283501">
    <property type="component" value="Unassembled WGS sequence"/>
</dbReference>
<protein>
    <submittedName>
        <fullName evidence="2">DUF4230 domain-containing protein</fullName>
    </submittedName>
</protein>
<name>A0A414M670_9FIRM</name>
<dbReference type="EMBL" id="QSKY01000007">
    <property type="protein sequence ID" value="RHF05447.1"/>
    <property type="molecule type" value="Genomic_DNA"/>
</dbReference>
<proteinExistence type="predicted"/>
<gene>
    <name evidence="2" type="ORF">DW703_06770</name>
</gene>
<reference evidence="2 3" key="1">
    <citation type="submission" date="2018-08" db="EMBL/GenBank/DDBJ databases">
        <title>A genome reference for cultivated species of the human gut microbiota.</title>
        <authorList>
            <person name="Zou Y."/>
            <person name="Xue W."/>
            <person name="Luo G."/>
        </authorList>
    </citation>
    <scope>NUCLEOTIDE SEQUENCE [LARGE SCALE GENOMIC DNA]</scope>
    <source>
        <strain evidence="2 3">AM26-2LB</strain>
    </source>
</reference>
<evidence type="ECO:0000256" key="1">
    <source>
        <dbReference type="SAM" id="SignalP"/>
    </source>
</evidence>
<feature type="signal peptide" evidence="1">
    <location>
        <begin position="1"/>
        <end position="21"/>
    </location>
</feature>
<keyword evidence="1" id="KW-0732">Signal</keyword>
<evidence type="ECO:0000313" key="3">
    <source>
        <dbReference type="Proteomes" id="UP000283501"/>
    </source>
</evidence>
<dbReference type="AlphaFoldDB" id="A0A414M670"/>
<evidence type="ECO:0000313" key="2">
    <source>
        <dbReference type="EMBL" id="RHF05447.1"/>
    </source>
</evidence>
<accession>A0A414M670</accession>
<dbReference type="Pfam" id="PF14014">
    <property type="entry name" value="DUF4230"/>
    <property type="match status" value="1"/>
</dbReference>
<feature type="chain" id="PRO_5038830837" evidence="1">
    <location>
        <begin position="22"/>
        <end position="194"/>
    </location>
</feature>
<sequence length="194" mass="21628">MKNTKFTCVILITLLSINCLFGCGSQKQKPDFSSIKSVCELSTLKCYYHNVATYEKNAHGLLKVFGSGYKKIWIEYSGIVNLGIDINKVDISEPDTNNVITIKIPDAEVQSTSLDKSTLSEPLTDKGVFTKITTEEKTEALSSAQQNMKETAQKDTSLLAQAKEHAKLILQGYINNLGEEFNDEYTIKWVDVSE</sequence>
<comment type="caution">
    <text evidence="2">The sequence shown here is derived from an EMBL/GenBank/DDBJ whole genome shotgun (WGS) entry which is preliminary data.</text>
</comment>